<dbReference type="AlphaFoldDB" id="A0A5C3MKJ7"/>
<keyword evidence="3" id="KW-1185">Reference proteome</keyword>
<keyword evidence="1" id="KW-0812">Transmembrane</keyword>
<feature type="transmembrane region" description="Helical" evidence="1">
    <location>
        <begin position="65"/>
        <end position="86"/>
    </location>
</feature>
<keyword evidence="1" id="KW-1133">Transmembrane helix</keyword>
<dbReference type="OrthoDB" id="3260021at2759"/>
<keyword evidence="1" id="KW-0472">Membrane</keyword>
<proteinExistence type="predicted"/>
<sequence>MVLIHRYHASVEHSEFLSTSPRTPSRTRFATEAAAWADAACPPMEDIRDVFSRLKSDPDLSQENIIYQALPPCLFVAALLLASSLLRGGDVGDAGRRVVVYGGMVCVAVVTLRIVVWLGAMGANGSGEGRARGNGTSRCNSPLLKQVARQLEGIPM</sequence>
<dbReference type="EMBL" id="ML213535">
    <property type="protein sequence ID" value="TFK45919.1"/>
    <property type="molecule type" value="Genomic_DNA"/>
</dbReference>
<reference evidence="2 3" key="1">
    <citation type="journal article" date="2019" name="Nat. Ecol. Evol.">
        <title>Megaphylogeny resolves global patterns of mushroom evolution.</title>
        <authorList>
            <person name="Varga T."/>
            <person name="Krizsan K."/>
            <person name="Foldi C."/>
            <person name="Dima B."/>
            <person name="Sanchez-Garcia M."/>
            <person name="Sanchez-Ramirez S."/>
            <person name="Szollosi G.J."/>
            <person name="Szarkandi J.G."/>
            <person name="Papp V."/>
            <person name="Albert L."/>
            <person name="Andreopoulos W."/>
            <person name="Angelini C."/>
            <person name="Antonin V."/>
            <person name="Barry K.W."/>
            <person name="Bougher N.L."/>
            <person name="Buchanan P."/>
            <person name="Buyck B."/>
            <person name="Bense V."/>
            <person name="Catcheside P."/>
            <person name="Chovatia M."/>
            <person name="Cooper J."/>
            <person name="Damon W."/>
            <person name="Desjardin D."/>
            <person name="Finy P."/>
            <person name="Geml J."/>
            <person name="Haridas S."/>
            <person name="Hughes K."/>
            <person name="Justo A."/>
            <person name="Karasinski D."/>
            <person name="Kautmanova I."/>
            <person name="Kiss B."/>
            <person name="Kocsube S."/>
            <person name="Kotiranta H."/>
            <person name="LaButti K.M."/>
            <person name="Lechner B.E."/>
            <person name="Liimatainen K."/>
            <person name="Lipzen A."/>
            <person name="Lukacs Z."/>
            <person name="Mihaltcheva S."/>
            <person name="Morgado L.N."/>
            <person name="Niskanen T."/>
            <person name="Noordeloos M.E."/>
            <person name="Ohm R.A."/>
            <person name="Ortiz-Santana B."/>
            <person name="Ovrebo C."/>
            <person name="Racz N."/>
            <person name="Riley R."/>
            <person name="Savchenko A."/>
            <person name="Shiryaev A."/>
            <person name="Soop K."/>
            <person name="Spirin V."/>
            <person name="Szebenyi C."/>
            <person name="Tomsovsky M."/>
            <person name="Tulloss R.E."/>
            <person name="Uehling J."/>
            <person name="Grigoriev I.V."/>
            <person name="Vagvolgyi C."/>
            <person name="Papp T."/>
            <person name="Martin F.M."/>
            <person name="Miettinen O."/>
            <person name="Hibbett D.S."/>
            <person name="Nagy L.G."/>
        </authorList>
    </citation>
    <scope>NUCLEOTIDE SEQUENCE [LARGE SCALE GENOMIC DNA]</scope>
    <source>
        <strain evidence="2 3">OMC1185</strain>
    </source>
</reference>
<gene>
    <name evidence="2" type="ORF">OE88DRAFT_1739875</name>
</gene>
<organism evidence="2 3">
    <name type="scientific">Heliocybe sulcata</name>
    <dbReference type="NCBI Taxonomy" id="5364"/>
    <lineage>
        <taxon>Eukaryota</taxon>
        <taxon>Fungi</taxon>
        <taxon>Dikarya</taxon>
        <taxon>Basidiomycota</taxon>
        <taxon>Agaricomycotina</taxon>
        <taxon>Agaricomycetes</taxon>
        <taxon>Gloeophyllales</taxon>
        <taxon>Gloeophyllaceae</taxon>
        <taxon>Heliocybe</taxon>
    </lineage>
</organism>
<evidence type="ECO:0000313" key="3">
    <source>
        <dbReference type="Proteomes" id="UP000305948"/>
    </source>
</evidence>
<protein>
    <submittedName>
        <fullName evidence="2">Uncharacterized protein</fullName>
    </submittedName>
</protein>
<dbReference type="Proteomes" id="UP000305948">
    <property type="component" value="Unassembled WGS sequence"/>
</dbReference>
<evidence type="ECO:0000313" key="2">
    <source>
        <dbReference type="EMBL" id="TFK45919.1"/>
    </source>
</evidence>
<name>A0A5C3MKJ7_9AGAM</name>
<feature type="transmembrane region" description="Helical" evidence="1">
    <location>
        <begin position="98"/>
        <end position="120"/>
    </location>
</feature>
<evidence type="ECO:0000256" key="1">
    <source>
        <dbReference type="SAM" id="Phobius"/>
    </source>
</evidence>
<accession>A0A5C3MKJ7</accession>